<comment type="caution">
    <text evidence="9">The sequence shown here is derived from an EMBL/GenBank/DDBJ whole genome shotgun (WGS) entry which is preliminary data.</text>
</comment>
<evidence type="ECO:0000256" key="3">
    <source>
        <dbReference type="ARBA" id="ARBA00022737"/>
    </source>
</evidence>
<keyword evidence="5" id="KW-0234">DNA repair</keyword>
<accession>A0AAV6PHR2</accession>
<dbReference type="PANTHER" id="PTHR15271">
    <property type="entry name" value="CHROMATIN ASSEMBLY FACTOR 1 SUBUNIT B"/>
    <property type="match status" value="1"/>
</dbReference>
<evidence type="ECO:0000256" key="4">
    <source>
        <dbReference type="ARBA" id="ARBA00022763"/>
    </source>
</evidence>
<feature type="region of interest" description="Disordered" evidence="7">
    <location>
        <begin position="1"/>
        <end position="20"/>
    </location>
</feature>
<sequence>MTSSTSSTELSRRLHGPRSTMRVYNTHTKKKAFCISKMSSGPLAEGEAKQYRIFHDDSMRSFFRRLSFTPDGSFLIAPAGCVEIGENIINTTYIFSRKSLKRPIAHLPSPSKATLAVRCCPVYFELRTKKGEGKYMNHEDGQDLQYW</sequence>
<evidence type="ECO:0000256" key="7">
    <source>
        <dbReference type="SAM" id="MobiDB-lite"/>
    </source>
</evidence>
<keyword evidence="4" id="KW-0227">DNA damage</keyword>
<keyword evidence="3" id="KW-0677">Repeat</keyword>
<comment type="subcellular location">
    <subcellularLocation>
        <location evidence="1">Nucleus</location>
    </subcellularLocation>
</comment>
<name>A0AAV6PHR2_SOLSE</name>
<keyword evidence="6" id="KW-0539">Nucleus</keyword>
<dbReference type="PANTHER" id="PTHR15271:SF4">
    <property type="entry name" value="CHROMATIN ASSEMBLY FACTOR 1 SUBUNIT B"/>
    <property type="match status" value="1"/>
</dbReference>
<proteinExistence type="predicted"/>
<dbReference type="GO" id="GO:0005634">
    <property type="term" value="C:nucleus"/>
    <property type="evidence" value="ECO:0007669"/>
    <property type="project" value="UniProtKB-SubCell"/>
</dbReference>
<feature type="domain" description="CAF1B/HIR1 beta-propeller" evidence="8">
    <location>
        <begin position="20"/>
        <end position="130"/>
    </location>
</feature>
<dbReference type="EMBL" id="JAGKHQ010000678">
    <property type="protein sequence ID" value="KAG7466515.1"/>
    <property type="molecule type" value="Genomic_DNA"/>
</dbReference>
<dbReference type="GO" id="GO:0006334">
    <property type="term" value="P:nucleosome assembly"/>
    <property type="evidence" value="ECO:0007669"/>
    <property type="project" value="TreeGrafter"/>
</dbReference>
<dbReference type="Proteomes" id="UP000693946">
    <property type="component" value="Unassembled WGS sequence"/>
</dbReference>
<dbReference type="InterPro" id="IPR045145">
    <property type="entry name" value="PTHR15271"/>
</dbReference>
<reference evidence="9 10" key="1">
    <citation type="journal article" date="2021" name="Sci. Rep.">
        <title>Chromosome anchoring in Senegalese sole (Solea senegalensis) reveals sex-associated markers and genome rearrangements in flatfish.</title>
        <authorList>
            <person name="Guerrero-Cozar I."/>
            <person name="Gomez-Garrido J."/>
            <person name="Berbel C."/>
            <person name="Martinez-Blanch J.F."/>
            <person name="Alioto T."/>
            <person name="Claros M.G."/>
            <person name="Gagnaire P.A."/>
            <person name="Manchado M."/>
        </authorList>
    </citation>
    <scope>NUCLEOTIDE SEQUENCE [LARGE SCALE GENOMIC DNA]</scope>
    <source>
        <strain evidence="9">Sse05_10M</strain>
    </source>
</reference>
<gene>
    <name evidence="9" type="ORF">JOB18_005186</name>
</gene>
<dbReference type="InterPro" id="IPR055410">
    <property type="entry name" value="Beta-prop_CAF1B_HIR1"/>
</dbReference>
<evidence type="ECO:0000256" key="6">
    <source>
        <dbReference type="ARBA" id="ARBA00023242"/>
    </source>
</evidence>
<keyword evidence="2" id="KW-0853">WD repeat</keyword>
<evidence type="ECO:0000313" key="9">
    <source>
        <dbReference type="EMBL" id="KAG7466515.1"/>
    </source>
</evidence>
<protein>
    <submittedName>
        <fullName evidence="9">Chromatin assembly factor 1 subunit B</fullName>
    </submittedName>
</protein>
<evidence type="ECO:0000256" key="2">
    <source>
        <dbReference type="ARBA" id="ARBA00022574"/>
    </source>
</evidence>
<dbReference type="GO" id="GO:0033186">
    <property type="term" value="C:CAF-1 complex"/>
    <property type="evidence" value="ECO:0007669"/>
    <property type="project" value="TreeGrafter"/>
</dbReference>
<evidence type="ECO:0000256" key="1">
    <source>
        <dbReference type="ARBA" id="ARBA00004123"/>
    </source>
</evidence>
<evidence type="ECO:0000313" key="10">
    <source>
        <dbReference type="Proteomes" id="UP000693946"/>
    </source>
</evidence>
<organism evidence="9 10">
    <name type="scientific">Solea senegalensis</name>
    <name type="common">Senegalese sole</name>
    <dbReference type="NCBI Taxonomy" id="28829"/>
    <lineage>
        <taxon>Eukaryota</taxon>
        <taxon>Metazoa</taxon>
        <taxon>Chordata</taxon>
        <taxon>Craniata</taxon>
        <taxon>Vertebrata</taxon>
        <taxon>Euteleostomi</taxon>
        <taxon>Actinopterygii</taxon>
        <taxon>Neopterygii</taxon>
        <taxon>Teleostei</taxon>
        <taxon>Neoteleostei</taxon>
        <taxon>Acanthomorphata</taxon>
        <taxon>Carangaria</taxon>
        <taxon>Pleuronectiformes</taxon>
        <taxon>Pleuronectoidei</taxon>
        <taxon>Soleidae</taxon>
        <taxon>Solea</taxon>
    </lineage>
</organism>
<evidence type="ECO:0000256" key="5">
    <source>
        <dbReference type="ARBA" id="ARBA00023204"/>
    </source>
</evidence>
<dbReference type="GO" id="GO:0006335">
    <property type="term" value="P:DNA replication-dependent chromatin assembly"/>
    <property type="evidence" value="ECO:0007669"/>
    <property type="project" value="InterPro"/>
</dbReference>
<dbReference type="GO" id="GO:0006281">
    <property type="term" value="P:DNA repair"/>
    <property type="evidence" value="ECO:0007669"/>
    <property type="project" value="UniProtKB-KW"/>
</dbReference>
<evidence type="ECO:0000259" key="8">
    <source>
        <dbReference type="Pfam" id="PF24105"/>
    </source>
</evidence>
<dbReference type="Pfam" id="PF24105">
    <property type="entry name" value="Beta-prop_CAF1B_HIR1"/>
    <property type="match status" value="1"/>
</dbReference>
<keyword evidence="10" id="KW-1185">Reference proteome</keyword>
<dbReference type="AlphaFoldDB" id="A0AAV6PHR2"/>